<dbReference type="SUPFAM" id="SSF117281">
    <property type="entry name" value="Kelch motif"/>
    <property type="match status" value="1"/>
</dbReference>
<dbReference type="Proteomes" id="UP001151752">
    <property type="component" value="Chromosome 8"/>
</dbReference>
<reference evidence="1" key="1">
    <citation type="submission" date="2022-11" db="EMBL/GenBank/DDBJ databases">
        <authorList>
            <person name="Hyden B.L."/>
            <person name="Feng K."/>
            <person name="Yates T."/>
            <person name="Jawdy S."/>
            <person name="Smart L.B."/>
            <person name="Muchero W."/>
        </authorList>
    </citation>
    <scope>NUCLEOTIDE SEQUENCE</scope>
    <source>
        <tissue evidence="1">Shoot tip</tissue>
    </source>
</reference>
<organism evidence="1 2">
    <name type="scientific">Salix koriyanagi</name>
    <dbReference type="NCBI Taxonomy" id="2511006"/>
    <lineage>
        <taxon>Eukaryota</taxon>
        <taxon>Viridiplantae</taxon>
        <taxon>Streptophyta</taxon>
        <taxon>Embryophyta</taxon>
        <taxon>Tracheophyta</taxon>
        <taxon>Spermatophyta</taxon>
        <taxon>Magnoliopsida</taxon>
        <taxon>eudicotyledons</taxon>
        <taxon>Gunneridae</taxon>
        <taxon>Pentapetalae</taxon>
        <taxon>rosids</taxon>
        <taxon>fabids</taxon>
        <taxon>Malpighiales</taxon>
        <taxon>Salicaceae</taxon>
        <taxon>Saliceae</taxon>
        <taxon>Salix</taxon>
    </lineage>
</organism>
<evidence type="ECO:0000313" key="2">
    <source>
        <dbReference type="Proteomes" id="UP001151752"/>
    </source>
</evidence>
<dbReference type="Pfam" id="PF24681">
    <property type="entry name" value="Kelch_KLHDC2_KLHL20_DRC7"/>
    <property type="match status" value="1"/>
</dbReference>
<dbReference type="EMBL" id="JAPFFM010000003">
    <property type="protein sequence ID" value="KAJ6767502.1"/>
    <property type="molecule type" value="Genomic_DNA"/>
</dbReference>
<name>A0A9Q1ADT5_9ROSI</name>
<sequence>MRQNDTWVGQVVICENLGITLSWRLLDARSVAPPPRGAHAACCIDKRTMVIHGGIGLYGLRLGDTWILEVPENFCSGTWRELVAHPSPPPRSGHTLTCIEGTGTVLFGGRGLGYDVLHDVWLLQASEDQLKWVQMFYNLQDIPEGVSLPASWPLSHPNFGRSTANLWSQLHQTQWDYKQICGEGSRQRVINPTADHSIEPVQIIQGVVYTFLVEWWIAYFTPTEASELRFDGELFLVKLELETGSVRC</sequence>
<evidence type="ECO:0000313" key="1">
    <source>
        <dbReference type="EMBL" id="KAJ6767502.1"/>
    </source>
</evidence>
<accession>A0A9Q1ADT5</accession>
<dbReference type="AlphaFoldDB" id="A0A9Q1ADT5"/>
<dbReference type="Gene3D" id="2.120.10.80">
    <property type="entry name" value="Kelch-type beta propeller"/>
    <property type="match status" value="1"/>
</dbReference>
<gene>
    <name evidence="1" type="ORF">OIU74_021384</name>
</gene>
<proteinExistence type="predicted"/>
<dbReference type="PANTHER" id="PTHR46175:SF4">
    <property type="entry name" value="BACTERIOOPSIN TRANSCRIPTIONAL ACTIVATOR"/>
    <property type="match status" value="1"/>
</dbReference>
<comment type="caution">
    <text evidence="1">The sequence shown here is derived from an EMBL/GenBank/DDBJ whole genome shotgun (WGS) entry which is preliminary data.</text>
</comment>
<keyword evidence="2" id="KW-1185">Reference proteome</keyword>
<dbReference type="PANTHER" id="PTHR46175">
    <property type="entry name" value="BACTERIOOPSIN TRANSCRIPTIONAL ACTIVATOR"/>
    <property type="match status" value="1"/>
</dbReference>
<protein>
    <submittedName>
        <fullName evidence="1">BACTERIOOPSIN TRANSCRIPTIONAL ACTIVATOR</fullName>
    </submittedName>
</protein>
<reference evidence="1" key="2">
    <citation type="journal article" date="2023" name="Int. J. Mol. Sci.">
        <title>De Novo Assembly and Annotation of 11 Diverse Shrub Willow (Salix) Genomes Reveals Novel Gene Organization in Sex-Linked Regions.</title>
        <authorList>
            <person name="Hyden B."/>
            <person name="Feng K."/>
            <person name="Yates T.B."/>
            <person name="Jawdy S."/>
            <person name="Cereghino C."/>
            <person name="Smart L.B."/>
            <person name="Muchero W."/>
        </authorList>
    </citation>
    <scope>NUCLEOTIDE SEQUENCE</scope>
    <source>
        <tissue evidence="1">Shoot tip</tissue>
    </source>
</reference>
<dbReference type="InterPro" id="IPR015915">
    <property type="entry name" value="Kelch-typ_b-propeller"/>
</dbReference>